<feature type="coiled-coil region" evidence="1">
    <location>
        <begin position="291"/>
        <end position="347"/>
    </location>
</feature>
<proteinExistence type="predicted"/>
<name>A0ABQ5BA02_9ASTR</name>
<keyword evidence="5" id="KW-1185">Reference proteome</keyword>
<evidence type="ECO:0000256" key="2">
    <source>
        <dbReference type="SAM" id="MobiDB-lite"/>
    </source>
</evidence>
<gene>
    <name evidence="4" type="ORF">Tco_0858748</name>
</gene>
<dbReference type="Proteomes" id="UP001151760">
    <property type="component" value="Unassembled WGS sequence"/>
</dbReference>
<feature type="compositionally biased region" description="Pro residues" evidence="2">
    <location>
        <begin position="599"/>
        <end position="637"/>
    </location>
</feature>
<sequence>MAQENYVEVCFMQISLLLEQNGFFFWKARFETYVKSKDIDLWQVIQNGNFYYEVEDSKTKLMKEMPYELLEDDQKKKLGKKNKAKMTLYNALPRKEYERIDLLTQEYEKFSILNEETIDSGFTRFNAIVTNLKSLDPNYSSKNHVRNFLRVLPLKWRAKVMAVEEAKYLATLPLYELIGNLKVYEMVLDNDGVASKTTKEKVKSLAHKAKVTREQTSYDSDSQVESDEDINEEEAEAFNLLARNFLDTKEVVSKPSSFNIDLNIIDLQKENEELLKFNKDFTKILKNLKEKRALEDKNSNLSSEINDLEIEVKKLVNKELVEPCQKCVELTQEVDSLTSNVSKLQDEALNFSKFKSSSIALDDMLSRQKVSQDKEGLGFSKNDKTTSTNPNKPIALVCLKCDLLPDNWIMDSGCTKHMTGNGRLFTSYKAYDGGHVVFGRNLKGKVIGGCNITHDSITFTNVEHVSDLAFNLISVVLNKETMRVKESFNVTIDESLPEPKSSSLIKDDRINEPIVQDLNESLSLQVNVSDKGNPKSIKEARDTVMSDSEDSTVTYMAVSSPFEDGSDIGSPGVDGLPIMPEDPYAYIMAAYQVPPSPEYIPGPEVPPSPDYIPGPEVPPLPDYIPGPEEPQSPPPLDFVPEPMYPEYIC</sequence>
<protein>
    <recommendedName>
        <fullName evidence="3">Retrovirus-related Pol polyprotein from transposon TNT 1-94-like beta-barrel domain-containing protein</fullName>
    </recommendedName>
</protein>
<dbReference type="PANTHER" id="PTHR34676:SF28">
    <property type="entry name" value="ZINC FINGER, CCHC-TYPE, RIBONUCLEASE H-LIKE DOMAIN, GAG-PRE-INTEGRASE DOMAIN PROTEIN-RELATED"/>
    <property type="match status" value="1"/>
</dbReference>
<dbReference type="Pfam" id="PF22936">
    <property type="entry name" value="Pol_BBD"/>
    <property type="match status" value="1"/>
</dbReference>
<evidence type="ECO:0000259" key="3">
    <source>
        <dbReference type="Pfam" id="PF22936"/>
    </source>
</evidence>
<dbReference type="EMBL" id="BQNB010013090">
    <property type="protein sequence ID" value="GJT11706.1"/>
    <property type="molecule type" value="Genomic_DNA"/>
</dbReference>
<evidence type="ECO:0000256" key="1">
    <source>
        <dbReference type="SAM" id="Coils"/>
    </source>
</evidence>
<organism evidence="4 5">
    <name type="scientific">Tanacetum coccineum</name>
    <dbReference type="NCBI Taxonomy" id="301880"/>
    <lineage>
        <taxon>Eukaryota</taxon>
        <taxon>Viridiplantae</taxon>
        <taxon>Streptophyta</taxon>
        <taxon>Embryophyta</taxon>
        <taxon>Tracheophyta</taxon>
        <taxon>Spermatophyta</taxon>
        <taxon>Magnoliopsida</taxon>
        <taxon>eudicotyledons</taxon>
        <taxon>Gunneridae</taxon>
        <taxon>Pentapetalae</taxon>
        <taxon>asterids</taxon>
        <taxon>campanulids</taxon>
        <taxon>Asterales</taxon>
        <taxon>Asteraceae</taxon>
        <taxon>Asteroideae</taxon>
        <taxon>Anthemideae</taxon>
        <taxon>Anthemidinae</taxon>
        <taxon>Tanacetum</taxon>
    </lineage>
</organism>
<keyword evidence="1" id="KW-0175">Coiled coil</keyword>
<dbReference type="InterPro" id="IPR054722">
    <property type="entry name" value="PolX-like_BBD"/>
</dbReference>
<evidence type="ECO:0000313" key="4">
    <source>
        <dbReference type="EMBL" id="GJT11706.1"/>
    </source>
</evidence>
<dbReference type="PANTHER" id="PTHR34676">
    <property type="entry name" value="DUF4219 DOMAIN-CONTAINING PROTEIN-RELATED"/>
    <property type="match status" value="1"/>
</dbReference>
<feature type="domain" description="Retrovirus-related Pol polyprotein from transposon TNT 1-94-like beta-barrel" evidence="3">
    <location>
        <begin position="408"/>
        <end position="476"/>
    </location>
</feature>
<accession>A0ABQ5BA02</accession>
<comment type="caution">
    <text evidence="4">The sequence shown here is derived from an EMBL/GenBank/DDBJ whole genome shotgun (WGS) entry which is preliminary data.</text>
</comment>
<reference evidence="4" key="1">
    <citation type="journal article" date="2022" name="Int. J. Mol. Sci.">
        <title>Draft Genome of Tanacetum Coccineum: Genomic Comparison of Closely Related Tanacetum-Family Plants.</title>
        <authorList>
            <person name="Yamashiro T."/>
            <person name="Shiraishi A."/>
            <person name="Nakayama K."/>
            <person name="Satake H."/>
        </authorList>
    </citation>
    <scope>NUCLEOTIDE SEQUENCE</scope>
</reference>
<evidence type="ECO:0000313" key="5">
    <source>
        <dbReference type="Proteomes" id="UP001151760"/>
    </source>
</evidence>
<reference evidence="4" key="2">
    <citation type="submission" date="2022-01" db="EMBL/GenBank/DDBJ databases">
        <authorList>
            <person name="Yamashiro T."/>
            <person name="Shiraishi A."/>
            <person name="Satake H."/>
            <person name="Nakayama K."/>
        </authorList>
    </citation>
    <scope>NUCLEOTIDE SEQUENCE</scope>
</reference>
<feature type="region of interest" description="Disordered" evidence="2">
    <location>
        <begin position="599"/>
        <end position="641"/>
    </location>
</feature>